<comment type="caution">
    <text evidence="1">The sequence shown here is derived from an EMBL/GenBank/DDBJ whole genome shotgun (WGS) entry which is preliminary data.</text>
</comment>
<keyword evidence="2" id="KW-1185">Reference proteome</keyword>
<evidence type="ECO:0000313" key="1">
    <source>
        <dbReference type="EMBL" id="KAK7682125.1"/>
    </source>
</evidence>
<sequence length="145" mass="16350">MWMTEANEVGAELRALRGALRSNASREEINEILTHCDQCEVVRMHERERVFSLIKVEDLDNPSVPPSAYQEAARWSSANEQDETPRLSAIVAERDREYRSAMVPKEARPHREFKCITAYVELNGLKGLALLDSGSSIDCVSPDFA</sequence>
<gene>
    <name evidence="1" type="ORF">QCA50_014711</name>
</gene>
<dbReference type="EMBL" id="JASBNA010000037">
    <property type="protein sequence ID" value="KAK7682125.1"/>
    <property type="molecule type" value="Genomic_DNA"/>
</dbReference>
<reference evidence="1 2" key="1">
    <citation type="submission" date="2022-09" db="EMBL/GenBank/DDBJ databases">
        <authorList>
            <person name="Palmer J.M."/>
        </authorList>
    </citation>
    <scope>NUCLEOTIDE SEQUENCE [LARGE SCALE GENOMIC DNA]</scope>
    <source>
        <strain evidence="1 2">DSM 7382</strain>
    </source>
</reference>
<protein>
    <submittedName>
        <fullName evidence="1">Uncharacterized protein</fullName>
    </submittedName>
</protein>
<evidence type="ECO:0000313" key="2">
    <source>
        <dbReference type="Proteomes" id="UP001385951"/>
    </source>
</evidence>
<dbReference type="Proteomes" id="UP001385951">
    <property type="component" value="Unassembled WGS sequence"/>
</dbReference>
<dbReference type="AlphaFoldDB" id="A0AAW0FL16"/>
<accession>A0AAW0FL16</accession>
<proteinExistence type="predicted"/>
<organism evidence="1 2">
    <name type="scientific">Cerrena zonata</name>
    <dbReference type="NCBI Taxonomy" id="2478898"/>
    <lineage>
        <taxon>Eukaryota</taxon>
        <taxon>Fungi</taxon>
        <taxon>Dikarya</taxon>
        <taxon>Basidiomycota</taxon>
        <taxon>Agaricomycotina</taxon>
        <taxon>Agaricomycetes</taxon>
        <taxon>Polyporales</taxon>
        <taxon>Cerrenaceae</taxon>
        <taxon>Cerrena</taxon>
    </lineage>
</organism>
<name>A0AAW0FL16_9APHY</name>